<comment type="similarity">
    <text evidence="1">Belongs to the acetyltransferase family.</text>
</comment>
<dbReference type="InterPro" id="IPR000182">
    <property type="entry name" value="GNAT_dom"/>
</dbReference>
<dbReference type="GO" id="GO:0008080">
    <property type="term" value="F:N-acetyltransferase activity"/>
    <property type="evidence" value="ECO:0007669"/>
    <property type="project" value="UniProtKB-ARBA"/>
</dbReference>
<dbReference type="Gene3D" id="3.40.630.30">
    <property type="match status" value="1"/>
</dbReference>
<evidence type="ECO:0000256" key="2">
    <source>
        <dbReference type="ARBA" id="ARBA00022679"/>
    </source>
</evidence>
<dbReference type="PANTHER" id="PTHR10545:SF29">
    <property type="entry name" value="GH14572P-RELATED"/>
    <property type="match status" value="1"/>
</dbReference>
<reference evidence="5 6" key="1">
    <citation type="submission" date="2020-04" db="EMBL/GenBank/DDBJ databases">
        <title>Perkinsus olseni comparative genomics.</title>
        <authorList>
            <person name="Bogema D.R."/>
        </authorList>
    </citation>
    <scope>NUCLEOTIDE SEQUENCE [LARGE SCALE GENOMIC DNA]</scope>
    <source>
        <strain evidence="5">ATCC PRA-205</strain>
    </source>
</reference>
<feature type="domain" description="N-acetyltransferase" evidence="4">
    <location>
        <begin position="50"/>
        <end position="204"/>
    </location>
</feature>
<name>A0A7J6RGU3_PEROL</name>
<feature type="non-terminal residue" evidence="5">
    <location>
        <position position="245"/>
    </location>
</feature>
<keyword evidence="3" id="KW-0012">Acyltransferase</keyword>
<sequence>MDKFDLSTCAVTGALAVFATGAVAALLYRSRQPRHPPVRIEEWLDTGEKLVVRAGTAADSHTIHGMVKRLAHFERMPEAVEVTPETLRVDFYEGHYWAAIAEVNRQAVGFALFFPVYSTWEGRSIHLEDLYVLEDSRSKGIGLAMLKYVTKFAAARGCARVEWEALDWNVKAHEFYERIGAAKMPEWIKFRLDRNGINKADPNVHANAIRTVFQFARAIKGGGPAARGIVILVIDTRGVVIDCVA</sequence>
<evidence type="ECO:0000256" key="1">
    <source>
        <dbReference type="ARBA" id="ARBA00008694"/>
    </source>
</evidence>
<dbReference type="SUPFAM" id="SSF55729">
    <property type="entry name" value="Acyl-CoA N-acyltransferases (Nat)"/>
    <property type="match status" value="1"/>
</dbReference>
<dbReference type="CDD" id="cd04301">
    <property type="entry name" value="NAT_SF"/>
    <property type="match status" value="1"/>
</dbReference>
<accession>A0A7J6RGU3</accession>
<gene>
    <name evidence="5" type="primary">SAT2_2</name>
    <name evidence="5" type="ORF">FOZ62_017629</name>
</gene>
<dbReference type="EMBL" id="JABANM010022195">
    <property type="protein sequence ID" value="KAF4719989.1"/>
    <property type="molecule type" value="Genomic_DNA"/>
</dbReference>
<evidence type="ECO:0000256" key="3">
    <source>
        <dbReference type="ARBA" id="ARBA00023315"/>
    </source>
</evidence>
<evidence type="ECO:0000313" key="5">
    <source>
        <dbReference type="EMBL" id="KAF4719989.1"/>
    </source>
</evidence>
<keyword evidence="2 5" id="KW-0808">Transferase</keyword>
<comment type="caution">
    <text evidence="5">The sequence shown here is derived from an EMBL/GenBank/DDBJ whole genome shotgun (WGS) entry which is preliminary data.</text>
</comment>
<dbReference type="InterPro" id="IPR016181">
    <property type="entry name" value="Acyl_CoA_acyltransferase"/>
</dbReference>
<proteinExistence type="inferred from homology"/>
<dbReference type="Pfam" id="PF00583">
    <property type="entry name" value="Acetyltransf_1"/>
    <property type="match status" value="1"/>
</dbReference>
<dbReference type="FunFam" id="3.40.630.30:FF:000064">
    <property type="entry name" value="GNAT family acetyltransferase"/>
    <property type="match status" value="1"/>
</dbReference>
<dbReference type="Proteomes" id="UP000574390">
    <property type="component" value="Unassembled WGS sequence"/>
</dbReference>
<evidence type="ECO:0000313" key="6">
    <source>
        <dbReference type="Proteomes" id="UP000574390"/>
    </source>
</evidence>
<protein>
    <submittedName>
        <fullName evidence="5">Diamine acetyltransferase 2</fullName>
    </submittedName>
</protein>
<dbReference type="PROSITE" id="PS51186">
    <property type="entry name" value="GNAT"/>
    <property type="match status" value="1"/>
</dbReference>
<dbReference type="AlphaFoldDB" id="A0A7J6RGU3"/>
<dbReference type="PANTHER" id="PTHR10545">
    <property type="entry name" value="DIAMINE N-ACETYLTRANSFERASE"/>
    <property type="match status" value="1"/>
</dbReference>
<dbReference type="InterPro" id="IPR051016">
    <property type="entry name" value="Diverse_Substrate_AcTransf"/>
</dbReference>
<evidence type="ECO:0000259" key="4">
    <source>
        <dbReference type="PROSITE" id="PS51186"/>
    </source>
</evidence>
<organism evidence="5 6">
    <name type="scientific">Perkinsus olseni</name>
    <name type="common">Perkinsus atlanticus</name>
    <dbReference type="NCBI Taxonomy" id="32597"/>
    <lineage>
        <taxon>Eukaryota</taxon>
        <taxon>Sar</taxon>
        <taxon>Alveolata</taxon>
        <taxon>Perkinsozoa</taxon>
        <taxon>Perkinsea</taxon>
        <taxon>Perkinsida</taxon>
        <taxon>Perkinsidae</taxon>
        <taxon>Perkinsus</taxon>
    </lineage>
</organism>